<evidence type="ECO:0000256" key="5">
    <source>
        <dbReference type="NCBIfam" id="TIGR00065"/>
    </source>
</evidence>
<dbReference type="PANTHER" id="PTHR30314">
    <property type="entry name" value="CELL DIVISION PROTEIN FTSZ-RELATED"/>
    <property type="match status" value="1"/>
</dbReference>
<dbReference type="GO" id="GO:0005525">
    <property type="term" value="F:GTP binding"/>
    <property type="evidence" value="ECO:0007669"/>
    <property type="project" value="UniProtKB-UniRule"/>
</dbReference>
<keyword evidence="2 4" id="KW-0547">Nucleotide-binding</keyword>
<dbReference type="Proteomes" id="UP000787625">
    <property type="component" value="Unassembled WGS sequence"/>
</dbReference>
<name>A0A9D2ZUP0_9BACT</name>
<comment type="function">
    <text evidence="4">Essential cell division protein that forms a contractile ring structure (Z ring) at the future cell division site. The regulation of the ring assembly controls the timing and the location of cell division. One of the functions of the FtsZ ring is to recruit other cell division proteins to the septum to produce a new cell wall between the dividing cells. Binds GTP and shows GTPase activity.</text>
</comment>
<accession>A0A9D2ZUP0</accession>
<dbReference type="GO" id="GO:0051258">
    <property type="term" value="P:protein polymerization"/>
    <property type="evidence" value="ECO:0007669"/>
    <property type="project" value="UniProtKB-UniRule"/>
</dbReference>
<evidence type="ECO:0000256" key="2">
    <source>
        <dbReference type="ARBA" id="ARBA00022741"/>
    </source>
</evidence>
<dbReference type="GO" id="GO:0043093">
    <property type="term" value="P:FtsZ-dependent cytokinesis"/>
    <property type="evidence" value="ECO:0007669"/>
    <property type="project" value="UniProtKB-UniRule"/>
</dbReference>
<feature type="binding site" evidence="4">
    <location>
        <position position="137"/>
    </location>
    <ligand>
        <name>GTP</name>
        <dbReference type="ChEBI" id="CHEBI:37565"/>
    </ligand>
</feature>
<reference evidence="8" key="1">
    <citation type="journal article" date="2021" name="PeerJ">
        <title>Extensive microbial diversity within the chicken gut microbiome revealed by metagenomics and culture.</title>
        <authorList>
            <person name="Gilroy R."/>
            <person name="Ravi A."/>
            <person name="Getino M."/>
            <person name="Pursley I."/>
            <person name="Horton D.L."/>
            <person name="Alikhan N.F."/>
            <person name="Baker D."/>
            <person name="Gharbi K."/>
            <person name="Hall N."/>
            <person name="Watson M."/>
            <person name="Adriaenssens E.M."/>
            <person name="Foster-Nyarko E."/>
            <person name="Jarju S."/>
            <person name="Secka A."/>
            <person name="Antonio M."/>
            <person name="Oren A."/>
            <person name="Chaudhuri R.R."/>
            <person name="La Ragione R."/>
            <person name="Hildebrand F."/>
            <person name="Pallen M.J."/>
        </authorList>
    </citation>
    <scope>NUCLEOTIDE SEQUENCE</scope>
    <source>
        <strain evidence="8">MalCec1-1739</strain>
    </source>
</reference>
<keyword evidence="4 8" id="KW-0132">Cell division</keyword>
<dbReference type="EMBL" id="DWUP01000064">
    <property type="protein sequence ID" value="HJD52701.1"/>
    <property type="molecule type" value="Genomic_DNA"/>
</dbReference>
<sequence>MIGFDNNNKATDCLIKVIGVGGGGGNAVNHMYEEGIEHVNFALCNTDGQVLMKSAIPQKLQIGSGLGAGGDPDKGEKIANDSLDDIHDLLDDGTQMAFITATMGGGTGTGAGPIVAKVAKEMGILTVGIVTIPFLFEGMFKIRQALNGVDNMAKNVDALLVINNERLRLIYSDLEFDNAFKKADDTLTVAAKSIVDMINATGEMNIDFADVSNTLKDGGVAIITTGYASGEGRVQKAIDNALHSPLLNSTDVYHAKKMCLHLAISHKANFMMEEMNAIHQFMNHFNKNIRFIWGWAFDDTFDDDIKITILASGFGVKDIDIIDEANNNEPEEVDDPRILDAYGPLLAGDSARGHKKRYIHIFTEDELNDDDVISVIDSSPTYDRDINATRSLGKNNVQKQQRQADTSNVITF</sequence>
<dbReference type="InterPro" id="IPR018316">
    <property type="entry name" value="Tubulin/FtsZ_2-layer-sand-dom"/>
</dbReference>
<keyword evidence="4" id="KW-0717">Septation</keyword>
<dbReference type="SUPFAM" id="SSF52490">
    <property type="entry name" value="Tubulin nucleotide-binding domain-like"/>
    <property type="match status" value="1"/>
</dbReference>
<dbReference type="InterPro" id="IPR000158">
    <property type="entry name" value="Cell_div_FtsZ"/>
</dbReference>
<dbReference type="SUPFAM" id="SSF55307">
    <property type="entry name" value="Tubulin C-terminal domain-like"/>
    <property type="match status" value="1"/>
</dbReference>
<dbReference type="HAMAP" id="MF_00909">
    <property type="entry name" value="FtsZ"/>
    <property type="match status" value="1"/>
</dbReference>
<dbReference type="GO" id="GO:0032153">
    <property type="term" value="C:cell division site"/>
    <property type="evidence" value="ECO:0007669"/>
    <property type="project" value="UniProtKB-UniRule"/>
</dbReference>
<evidence type="ECO:0000256" key="4">
    <source>
        <dbReference type="HAMAP-Rule" id="MF_00909"/>
    </source>
</evidence>
<proteinExistence type="inferred from homology"/>
<organism evidence="8 9">
    <name type="scientific">Candidatus Avibacteroides avistercoris</name>
    <dbReference type="NCBI Taxonomy" id="2840690"/>
    <lineage>
        <taxon>Bacteria</taxon>
        <taxon>Pseudomonadati</taxon>
        <taxon>Bacteroidota</taxon>
        <taxon>Bacteroidia</taxon>
        <taxon>Bacteroidales</taxon>
        <taxon>Bacteroidaceae</taxon>
        <taxon>Bacteroidaceae incertae sedis</taxon>
        <taxon>Candidatus Avibacteroides</taxon>
    </lineage>
</organism>
<feature type="binding site" evidence="4">
    <location>
        <position position="184"/>
    </location>
    <ligand>
        <name>GTP</name>
        <dbReference type="ChEBI" id="CHEBI:37565"/>
    </ligand>
</feature>
<evidence type="ECO:0000256" key="3">
    <source>
        <dbReference type="ARBA" id="ARBA00023134"/>
    </source>
</evidence>
<dbReference type="PRINTS" id="PR00423">
    <property type="entry name" value="CELLDVISFTSZ"/>
</dbReference>
<keyword evidence="4" id="KW-0963">Cytoplasm</keyword>
<gene>
    <name evidence="4 8" type="primary">ftsZ</name>
    <name evidence="8" type="ORF">IAA93_03105</name>
</gene>
<reference evidence="8" key="2">
    <citation type="submission" date="2021-04" db="EMBL/GenBank/DDBJ databases">
        <authorList>
            <person name="Gilroy R."/>
        </authorList>
    </citation>
    <scope>NUCLEOTIDE SEQUENCE</scope>
    <source>
        <strain evidence="8">MalCec1-1739</strain>
    </source>
</reference>
<comment type="subcellular location">
    <subcellularLocation>
        <location evidence="4">Cytoplasm</location>
    </subcellularLocation>
    <text evidence="4">Assembles at midcell at the inner surface of the cytoplasmic membrane.</text>
</comment>
<comment type="similarity">
    <text evidence="1 4">Belongs to the FtsZ family.</text>
</comment>
<dbReference type="NCBIfam" id="TIGR00065">
    <property type="entry name" value="ftsZ"/>
    <property type="match status" value="1"/>
</dbReference>
<protein>
    <recommendedName>
        <fullName evidence="4 5">Cell division protein FtsZ</fullName>
    </recommendedName>
</protein>
<feature type="binding site" evidence="4">
    <location>
        <begin position="106"/>
        <end position="108"/>
    </location>
    <ligand>
        <name>GTP</name>
        <dbReference type="ChEBI" id="CHEBI:37565"/>
    </ligand>
</feature>
<dbReference type="InterPro" id="IPR024757">
    <property type="entry name" value="FtsZ_C"/>
</dbReference>
<dbReference type="InterPro" id="IPR036525">
    <property type="entry name" value="Tubulin/FtsZ_GTPase_sf"/>
</dbReference>
<dbReference type="SMART" id="SM00865">
    <property type="entry name" value="Tubulin_C"/>
    <property type="match status" value="1"/>
</dbReference>
<feature type="domain" description="Tubulin/FtsZ GTPase" evidence="6">
    <location>
        <begin position="14"/>
        <end position="202"/>
    </location>
</feature>
<evidence type="ECO:0000256" key="1">
    <source>
        <dbReference type="ARBA" id="ARBA00009690"/>
    </source>
</evidence>
<dbReference type="Pfam" id="PF12327">
    <property type="entry name" value="FtsZ_C"/>
    <property type="match status" value="1"/>
</dbReference>
<evidence type="ECO:0000313" key="8">
    <source>
        <dbReference type="EMBL" id="HJD52701.1"/>
    </source>
</evidence>
<dbReference type="SMART" id="SM00864">
    <property type="entry name" value="Tubulin"/>
    <property type="match status" value="1"/>
</dbReference>
<evidence type="ECO:0000259" key="6">
    <source>
        <dbReference type="SMART" id="SM00864"/>
    </source>
</evidence>
<feature type="domain" description="Tubulin/FtsZ 2-layer sandwich" evidence="7">
    <location>
        <begin position="204"/>
        <end position="323"/>
    </location>
</feature>
<dbReference type="InterPro" id="IPR008280">
    <property type="entry name" value="Tub_FtsZ_C"/>
</dbReference>
<comment type="subunit">
    <text evidence="4">Homodimer. Polymerizes to form a dynamic ring structure in a strictly GTP-dependent manner. Interacts directly with several other division proteins.</text>
</comment>
<comment type="caution">
    <text evidence="8">The sequence shown here is derived from an EMBL/GenBank/DDBJ whole genome shotgun (WGS) entry which is preliminary data.</text>
</comment>
<dbReference type="PANTHER" id="PTHR30314:SF3">
    <property type="entry name" value="MITOCHONDRIAL DIVISION PROTEIN FSZA"/>
    <property type="match status" value="1"/>
</dbReference>
<dbReference type="InterPro" id="IPR045061">
    <property type="entry name" value="FtsZ/CetZ"/>
</dbReference>
<keyword evidence="4" id="KW-0131">Cell cycle</keyword>
<keyword evidence="3 4" id="KW-0342">GTP-binding</keyword>
<feature type="binding site" evidence="4">
    <location>
        <begin position="22"/>
        <end position="26"/>
    </location>
    <ligand>
        <name>GTP</name>
        <dbReference type="ChEBI" id="CHEBI:37565"/>
    </ligand>
</feature>
<evidence type="ECO:0000259" key="7">
    <source>
        <dbReference type="SMART" id="SM00865"/>
    </source>
</evidence>
<dbReference type="CDD" id="cd02201">
    <property type="entry name" value="FtsZ_type1"/>
    <property type="match status" value="1"/>
</dbReference>
<dbReference type="Pfam" id="PF00091">
    <property type="entry name" value="Tubulin"/>
    <property type="match status" value="1"/>
</dbReference>
<dbReference type="AlphaFoldDB" id="A0A9D2ZUP0"/>
<evidence type="ECO:0000313" key="9">
    <source>
        <dbReference type="Proteomes" id="UP000787625"/>
    </source>
</evidence>
<dbReference type="GO" id="GO:0000917">
    <property type="term" value="P:division septum assembly"/>
    <property type="evidence" value="ECO:0007669"/>
    <property type="project" value="UniProtKB-KW"/>
</dbReference>
<dbReference type="GO" id="GO:0003924">
    <property type="term" value="F:GTPase activity"/>
    <property type="evidence" value="ECO:0007669"/>
    <property type="project" value="UniProtKB-UniRule"/>
</dbReference>
<feature type="binding site" evidence="4">
    <location>
        <position position="141"/>
    </location>
    <ligand>
        <name>GTP</name>
        <dbReference type="ChEBI" id="CHEBI:37565"/>
    </ligand>
</feature>
<dbReference type="Gene3D" id="3.40.50.1440">
    <property type="entry name" value="Tubulin/FtsZ, GTPase domain"/>
    <property type="match status" value="1"/>
</dbReference>
<dbReference type="InterPro" id="IPR003008">
    <property type="entry name" value="Tubulin_FtsZ_GTPase"/>
</dbReference>
<dbReference type="GO" id="GO:0005737">
    <property type="term" value="C:cytoplasm"/>
    <property type="evidence" value="ECO:0007669"/>
    <property type="project" value="UniProtKB-SubCell"/>
</dbReference>